<dbReference type="Gene3D" id="3.90.550.10">
    <property type="entry name" value="Spore Coat Polysaccharide Biosynthesis Protein SpsA, Chain A"/>
    <property type="match status" value="1"/>
</dbReference>
<dbReference type="InterPro" id="IPR029044">
    <property type="entry name" value="Nucleotide-diphossugar_trans"/>
</dbReference>
<proteinExistence type="inferred from homology"/>
<protein>
    <recommendedName>
        <fullName evidence="4">Glycosyltransferase 2-like domain-containing protein</fullName>
    </recommendedName>
</protein>
<dbReference type="GO" id="GO:0016757">
    <property type="term" value="F:glycosyltransferase activity"/>
    <property type="evidence" value="ECO:0007669"/>
    <property type="project" value="UniProtKB-KW"/>
</dbReference>
<keyword evidence="3" id="KW-0808">Transferase</keyword>
<dbReference type="InterPro" id="IPR001173">
    <property type="entry name" value="Glyco_trans_2-like"/>
</dbReference>
<accession>A0A2H0V1H4</accession>
<name>A0A2H0V1H4_9BACT</name>
<feature type="domain" description="Glycosyltransferase 2-like" evidence="4">
    <location>
        <begin position="6"/>
        <end position="182"/>
    </location>
</feature>
<dbReference type="EMBL" id="PFAR01000044">
    <property type="protein sequence ID" value="PIR92905.1"/>
    <property type="molecule type" value="Genomic_DNA"/>
</dbReference>
<evidence type="ECO:0000313" key="5">
    <source>
        <dbReference type="EMBL" id="PIR92905.1"/>
    </source>
</evidence>
<dbReference type="CDD" id="cd04186">
    <property type="entry name" value="GT_2_like_c"/>
    <property type="match status" value="1"/>
</dbReference>
<evidence type="ECO:0000259" key="4">
    <source>
        <dbReference type="Pfam" id="PF00535"/>
    </source>
</evidence>
<comment type="similarity">
    <text evidence="1">Belongs to the glycosyltransferase 2 family.</text>
</comment>
<reference evidence="6" key="1">
    <citation type="submission" date="2017-09" db="EMBL/GenBank/DDBJ databases">
        <title>Depth-based differentiation of microbial function through sediment-hosted aquifers and enrichment of novel symbionts in the deep terrestrial subsurface.</title>
        <authorList>
            <person name="Probst A.J."/>
            <person name="Ladd B."/>
            <person name="Jarett J.K."/>
            <person name="Geller-Mcgrath D.E."/>
            <person name="Sieber C.M.K."/>
            <person name="Emerson J.B."/>
            <person name="Anantharaman K."/>
            <person name="Thomas B.C."/>
            <person name="Malmstrom R."/>
            <person name="Stieglmeier M."/>
            <person name="Klingl A."/>
            <person name="Woyke T."/>
            <person name="Ryan C.M."/>
            <person name="Banfield J.F."/>
        </authorList>
    </citation>
    <scope>NUCLEOTIDE SEQUENCE [LARGE SCALE GENOMIC DNA]</scope>
</reference>
<dbReference type="PANTHER" id="PTHR43179:SF12">
    <property type="entry name" value="GALACTOFURANOSYLTRANSFERASE GLFT2"/>
    <property type="match status" value="1"/>
</dbReference>
<keyword evidence="2" id="KW-0328">Glycosyltransferase</keyword>
<evidence type="ECO:0000256" key="2">
    <source>
        <dbReference type="ARBA" id="ARBA00022676"/>
    </source>
</evidence>
<evidence type="ECO:0000313" key="6">
    <source>
        <dbReference type="Proteomes" id="UP000228626"/>
    </source>
</evidence>
<dbReference type="SUPFAM" id="SSF53448">
    <property type="entry name" value="Nucleotide-diphospho-sugar transferases"/>
    <property type="match status" value="1"/>
</dbReference>
<dbReference type="AlphaFoldDB" id="A0A2H0V1H4"/>
<sequence>MPIKITICLVTYNGEKYLKPCLKSVFGQSFKDWRLFIMDNGSSDNSVKIARELAKGRLAVSLLPAQKNNIGFAAGYNAAMREAPGEYILLLNQDIALEREYLEKIINFMDNHEYAGAAIGKILRLTNGLKTRNIDTAGLRLFSSFRVTDAGSGEEDRGQFNGTEEIFGVSGCLPVYRSEALRQAGYFDSNFFSYKEDVDLAFRLRNIDWKAYRVGGAVAYHDRGLSGREQAGNREIVKRRQDRSLLKNYLSYRNHLYVLIKNVSWADWWRYGFFIFWYELKKLFYLLLFEQRTLYAWVEIIKYLPRFLRQRRKAELESMRKWIK</sequence>
<dbReference type="Pfam" id="PF00535">
    <property type="entry name" value="Glycos_transf_2"/>
    <property type="match status" value="1"/>
</dbReference>
<evidence type="ECO:0000256" key="3">
    <source>
        <dbReference type="ARBA" id="ARBA00022679"/>
    </source>
</evidence>
<comment type="caution">
    <text evidence="5">The sequence shown here is derived from an EMBL/GenBank/DDBJ whole genome shotgun (WGS) entry which is preliminary data.</text>
</comment>
<dbReference type="PANTHER" id="PTHR43179">
    <property type="entry name" value="RHAMNOSYLTRANSFERASE WBBL"/>
    <property type="match status" value="1"/>
</dbReference>
<evidence type="ECO:0000256" key="1">
    <source>
        <dbReference type="ARBA" id="ARBA00006739"/>
    </source>
</evidence>
<gene>
    <name evidence="5" type="ORF">COT99_03610</name>
</gene>
<organism evidence="5 6">
    <name type="scientific">Candidatus Falkowbacteria bacterium CG10_big_fil_rev_8_21_14_0_10_43_10</name>
    <dbReference type="NCBI Taxonomy" id="1974567"/>
    <lineage>
        <taxon>Bacteria</taxon>
        <taxon>Candidatus Falkowiibacteriota</taxon>
    </lineage>
</organism>
<dbReference type="Proteomes" id="UP000228626">
    <property type="component" value="Unassembled WGS sequence"/>
</dbReference>